<dbReference type="Gene3D" id="1.10.3720.10">
    <property type="entry name" value="MetI-like"/>
    <property type="match status" value="1"/>
</dbReference>
<feature type="transmembrane region" description="Helical" evidence="11">
    <location>
        <begin position="149"/>
        <end position="167"/>
    </location>
</feature>
<dbReference type="SUPFAM" id="SSF161098">
    <property type="entry name" value="MetI-like"/>
    <property type="match status" value="1"/>
</dbReference>
<accession>A0A1W2EAL1</accession>
<evidence type="ECO:0000256" key="8">
    <source>
        <dbReference type="ARBA" id="ARBA00022989"/>
    </source>
</evidence>
<evidence type="ECO:0000256" key="3">
    <source>
        <dbReference type="ARBA" id="ARBA00009047"/>
    </source>
</evidence>
<comment type="subcellular location">
    <subcellularLocation>
        <location evidence="2 11">Cell membrane</location>
        <topology evidence="2 11">Multi-pass membrane protein</topology>
    </subcellularLocation>
</comment>
<name>A0A1W2EAL1_9RHOB</name>
<dbReference type="PROSITE" id="PS50928">
    <property type="entry name" value="ABC_TM1"/>
    <property type="match status" value="1"/>
</dbReference>
<keyword evidence="8 11" id="KW-1133">Transmembrane helix</keyword>
<evidence type="ECO:0000313" key="13">
    <source>
        <dbReference type="EMBL" id="SMD06597.1"/>
    </source>
</evidence>
<sequence>MATYSLTTPNSIRATGALRYLIAAIFVGFCLFPFYVVISTSLKIESDIFAWPPRWIFRPIWDNYEAALFVFGGSGVLPFLINSIIVTCVSTILAVGLGAMVSYGLTRFRVFAGHHIFFFILSTRFAPPVAFVVPLYLMLRQVGLLDTHIGLILIYTSMNLSLVVWIIRGFFESIPIEIEEAARIDGYTHLQVFTKVALPLVKPGMITTSILSAIMAWNEFLIATIMTQSNASTLPVYLGGFSGSMGLEWGPYMAVGAMAVLPIMIFTLVLQKHLVRGLTFGAVR</sequence>
<feature type="transmembrane region" description="Helical" evidence="11">
    <location>
        <begin position="116"/>
        <end position="137"/>
    </location>
</feature>
<dbReference type="InterPro" id="IPR035906">
    <property type="entry name" value="MetI-like_sf"/>
</dbReference>
<evidence type="ECO:0000313" key="14">
    <source>
        <dbReference type="Proteomes" id="UP000192330"/>
    </source>
</evidence>
<evidence type="ECO:0000256" key="2">
    <source>
        <dbReference type="ARBA" id="ARBA00004651"/>
    </source>
</evidence>
<comment type="function">
    <text evidence="1">Part of the ABC transporter complex MalEFGK involved in maltose/maltodextrin import. Probably responsible for the translocation of the substrate across the membrane.</text>
</comment>
<feature type="transmembrane region" description="Helical" evidence="11">
    <location>
        <begin position="20"/>
        <end position="38"/>
    </location>
</feature>
<evidence type="ECO:0000256" key="10">
    <source>
        <dbReference type="ARBA" id="ARBA00041109"/>
    </source>
</evidence>
<feature type="transmembrane region" description="Helical" evidence="11">
    <location>
        <begin position="249"/>
        <end position="270"/>
    </location>
</feature>
<evidence type="ECO:0000256" key="6">
    <source>
        <dbReference type="ARBA" id="ARBA00022597"/>
    </source>
</evidence>
<dbReference type="Proteomes" id="UP000192330">
    <property type="component" value="Unassembled WGS sequence"/>
</dbReference>
<dbReference type="STRING" id="1387277.SAMN06295998_12525"/>
<evidence type="ECO:0000256" key="4">
    <source>
        <dbReference type="ARBA" id="ARBA00022448"/>
    </source>
</evidence>
<dbReference type="OrthoDB" id="9815445at2"/>
<dbReference type="CDD" id="cd06261">
    <property type="entry name" value="TM_PBP2"/>
    <property type="match status" value="1"/>
</dbReference>
<dbReference type="PANTHER" id="PTHR32243">
    <property type="entry name" value="MALTOSE TRANSPORT SYSTEM PERMEASE-RELATED"/>
    <property type="match status" value="1"/>
</dbReference>
<keyword evidence="14" id="KW-1185">Reference proteome</keyword>
<dbReference type="PANTHER" id="PTHR32243:SF50">
    <property type="entry name" value="MALTOSE_MALTODEXTRIN TRANSPORT SYSTEM PERMEASE PROTEIN MALG"/>
    <property type="match status" value="1"/>
</dbReference>
<feature type="transmembrane region" description="Helical" evidence="11">
    <location>
        <begin position="79"/>
        <end position="104"/>
    </location>
</feature>
<evidence type="ECO:0000256" key="9">
    <source>
        <dbReference type="ARBA" id="ARBA00023136"/>
    </source>
</evidence>
<evidence type="ECO:0000259" key="12">
    <source>
        <dbReference type="PROSITE" id="PS50928"/>
    </source>
</evidence>
<keyword evidence="6 13" id="KW-0762">Sugar transport</keyword>
<comment type="similarity">
    <text evidence="3">Belongs to the binding-protein-dependent transport system permease family. MalFG subfamily.</text>
</comment>
<dbReference type="AlphaFoldDB" id="A0A1W2EAL1"/>
<protein>
    <recommendedName>
        <fullName evidence="10">Maltose/maltodextrin transport system permease protein MalG</fullName>
    </recommendedName>
</protein>
<dbReference type="InterPro" id="IPR050901">
    <property type="entry name" value="BP-dep_ABC_trans_perm"/>
</dbReference>
<evidence type="ECO:0000256" key="1">
    <source>
        <dbReference type="ARBA" id="ARBA00002264"/>
    </source>
</evidence>
<keyword evidence="5" id="KW-1003">Cell membrane</keyword>
<gene>
    <name evidence="13" type="ORF">SAMN06295998_12525</name>
</gene>
<evidence type="ECO:0000256" key="5">
    <source>
        <dbReference type="ARBA" id="ARBA00022475"/>
    </source>
</evidence>
<keyword evidence="4 11" id="KW-0813">Transport</keyword>
<proteinExistence type="inferred from homology"/>
<dbReference type="GO" id="GO:0005886">
    <property type="term" value="C:plasma membrane"/>
    <property type="evidence" value="ECO:0007669"/>
    <property type="project" value="UniProtKB-SubCell"/>
</dbReference>
<evidence type="ECO:0000256" key="7">
    <source>
        <dbReference type="ARBA" id="ARBA00022692"/>
    </source>
</evidence>
<feature type="domain" description="ABC transmembrane type-1" evidence="12">
    <location>
        <begin position="80"/>
        <end position="270"/>
    </location>
</feature>
<keyword evidence="7 11" id="KW-0812">Transmembrane</keyword>
<reference evidence="13 14" key="1">
    <citation type="submission" date="2017-04" db="EMBL/GenBank/DDBJ databases">
        <authorList>
            <person name="Afonso C.L."/>
            <person name="Miller P.J."/>
            <person name="Scott M.A."/>
            <person name="Spackman E."/>
            <person name="Goraichik I."/>
            <person name="Dimitrov K.M."/>
            <person name="Suarez D.L."/>
            <person name="Swayne D.E."/>
        </authorList>
    </citation>
    <scope>NUCLEOTIDE SEQUENCE [LARGE SCALE GENOMIC DNA]</scope>
    <source>
        <strain evidence="13 14">CGMCC 1.12644</strain>
    </source>
</reference>
<dbReference type="EMBL" id="FWYD01000025">
    <property type="protein sequence ID" value="SMD06597.1"/>
    <property type="molecule type" value="Genomic_DNA"/>
</dbReference>
<dbReference type="Pfam" id="PF00528">
    <property type="entry name" value="BPD_transp_1"/>
    <property type="match status" value="1"/>
</dbReference>
<keyword evidence="9 11" id="KW-0472">Membrane</keyword>
<evidence type="ECO:0000256" key="11">
    <source>
        <dbReference type="RuleBase" id="RU363032"/>
    </source>
</evidence>
<organism evidence="13 14">
    <name type="scientific">Primorskyibacter flagellatus</name>
    <dbReference type="NCBI Taxonomy" id="1387277"/>
    <lineage>
        <taxon>Bacteria</taxon>
        <taxon>Pseudomonadati</taxon>
        <taxon>Pseudomonadota</taxon>
        <taxon>Alphaproteobacteria</taxon>
        <taxon>Rhodobacterales</taxon>
        <taxon>Roseobacteraceae</taxon>
        <taxon>Primorskyibacter</taxon>
    </lineage>
</organism>
<dbReference type="InterPro" id="IPR000515">
    <property type="entry name" value="MetI-like"/>
</dbReference>
<dbReference type="GO" id="GO:0055085">
    <property type="term" value="P:transmembrane transport"/>
    <property type="evidence" value="ECO:0007669"/>
    <property type="project" value="InterPro"/>
</dbReference>